<evidence type="ECO:0000313" key="2">
    <source>
        <dbReference type="Proteomes" id="UP000054248"/>
    </source>
</evidence>
<evidence type="ECO:0000313" key="1">
    <source>
        <dbReference type="EMBL" id="KIO27638.1"/>
    </source>
</evidence>
<dbReference type="EMBL" id="KN823005">
    <property type="protein sequence ID" value="KIO27638.1"/>
    <property type="molecule type" value="Genomic_DNA"/>
</dbReference>
<dbReference type="AlphaFoldDB" id="A0A0C3L1M3"/>
<protein>
    <submittedName>
        <fullName evidence="1">Uncharacterized protein</fullName>
    </submittedName>
</protein>
<reference evidence="1 2" key="1">
    <citation type="submission" date="2014-04" db="EMBL/GenBank/DDBJ databases">
        <authorList>
            <consortium name="DOE Joint Genome Institute"/>
            <person name="Kuo A."/>
            <person name="Girlanda M."/>
            <person name="Perotto S."/>
            <person name="Kohler A."/>
            <person name="Nagy L.G."/>
            <person name="Floudas D."/>
            <person name="Copeland A."/>
            <person name="Barry K.W."/>
            <person name="Cichocki N."/>
            <person name="Veneault-Fourrey C."/>
            <person name="LaButti K."/>
            <person name="Lindquist E.A."/>
            <person name="Lipzen A."/>
            <person name="Lundell T."/>
            <person name="Morin E."/>
            <person name="Murat C."/>
            <person name="Sun H."/>
            <person name="Tunlid A."/>
            <person name="Henrissat B."/>
            <person name="Grigoriev I.V."/>
            <person name="Hibbett D.S."/>
            <person name="Martin F."/>
            <person name="Nordberg H.P."/>
            <person name="Cantor M.N."/>
            <person name="Hua S.X."/>
        </authorList>
    </citation>
    <scope>NUCLEOTIDE SEQUENCE [LARGE SCALE GENOMIC DNA]</scope>
    <source>
        <strain evidence="1 2">MUT 4182</strain>
    </source>
</reference>
<proteinExistence type="predicted"/>
<reference evidence="2" key="2">
    <citation type="submission" date="2015-01" db="EMBL/GenBank/DDBJ databases">
        <title>Evolutionary Origins and Diversification of the Mycorrhizal Mutualists.</title>
        <authorList>
            <consortium name="DOE Joint Genome Institute"/>
            <consortium name="Mycorrhizal Genomics Consortium"/>
            <person name="Kohler A."/>
            <person name="Kuo A."/>
            <person name="Nagy L.G."/>
            <person name="Floudas D."/>
            <person name="Copeland A."/>
            <person name="Barry K.W."/>
            <person name="Cichocki N."/>
            <person name="Veneault-Fourrey C."/>
            <person name="LaButti K."/>
            <person name="Lindquist E.A."/>
            <person name="Lipzen A."/>
            <person name="Lundell T."/>
            <person name="Morin E."/>
            <person name="Murat C."/>
            <person name="Riley R."/>
            <person name="Ohm R."/>
            <person name="Sun H."/>
            <person name="Tunlid A."/>
            <person name="Henrissat B."/>
            <person name="Grigoriev I.V."/>
            <person name="Hibbett D.S."/>
            <person name="Martin F."/>
        </authorList>
    </citation>
    <scope>NUCLEOTIDE SEQUENCE [LARGE SCALE GENOMIC DNA]</scope>
    <source>
        <strain evidence="2">MUT 4182</strain>
    </source>
</reference>
<keyword evidence="2" id="KW-1185">Reference proteome</keyword>
<organism evidence="1 2">
    <name type="scientific">Tulasnella calospora MUT 4182</name>
    <dbReference type="NCBI Taxonomy" id="1051891"/>
    <lineage>
        <taxon>Eukaryota</taxon>
        <taxon>Fungi</taxon>
        <taxon>Dikarya</taxon>
        <taxon>Basidiomycota</taxon>
        <taxon>Agaricomycotina</taxon>
        <taxon>Agaricomycetes</taxon>
        <taxon>Cantharellales</taxon>
        <taxon>Tulasnellaceae</taxon>
        <taxon>Tulasnella</taxon>
    </lineage>
</organism>
<sequence length="67" mass="7640">MGGFNSPMSLASFRKRHRFSTPGSLFPNRCPCTVRDDDEYLSTSVRHMLLDLLARNVTRRKGHSTTI</sequence>
<accession>A0A0C3L1M3</accession>
<gene>
    <name evidence="1" type="ORF">M407DRAFT_189503</name>
</gene>
<dbReference type="Proteomes" id="UP000054248">
    <property type="component" value="Unassembled WGS sequence"/>
</dbReference>
<name>A0A0C3L1M3_9AGAM</name>
<dbReference type="HOGENOM" id="CLU_2814328_0_0_1"/>